<dbReference type="EMBL" id="AJVK01008534">
    <property type="status" value="NOT_ANNOTATED_CDS"/>
    <property type="molecule type" value="Genomic_DNA"/>
</dbReference>
<sequence length="330" mass="38552">MPLESDVDIFNETNGIWSYVKHFGCVSESGKLKAMVFVIPGNPGQNEFYSEFGFRIYDRLKYRFPVYVMGHLGHVDYPRNCDRYKIPKHSNCLCTRKLIPLKGNEYLYDLNAQVKHKIQLINKYLEEGFQLILVGHSIGCWMILELLKNPEIRKKTLKCYMLFPTIERMAESPNGKKFCRFTLPCYPILRLLVKLFNWSSKKTQDSLLDTYMVWFMDHLCEIGRINMGRQIKAFLNPETLDRNIELAREEMARVRDLDINLIEKNKDILKFFYGASDGWAPAKYYEELCQRIPGIDAEVDNTGINHAFVIKSSNEMGDIVADWIAKLEQK</sequence>
<dbReference type="EC" id="3.1.1.13" evidence="7"/>
<comment type="catalytic activity">
    <reaction evidence="8">
        <text>a cholesterol ester + H2O = cholesterol + a fatty acid + H(+)</text>
        <dbReference type="Rhea" id="RHEA:36403"/>
        <dbReference type="ChEBI" id="CHEBI:15377"/>
        <dbReference type="ChEBI" id="CHEBI:15378"/>
        <dbReference type="ChEBI" id="CHEBI:16113"/>
        <dbReference type="ChEBI" id="CHEBI:17002"/>
        <dbReference type="ChEBI" id="CHEBI:28868"/>
        <dbReference type="EC" id="3.1.1.13"/>
    </reaction>
    <physiologicalReaction direction="left-to-right" evidence="8">
        <dbReference type="Rhea" id="RHEA:36404"/>
    </physiologicalReaction>
</comment>
<evidence type="ECO:0000313" key="9">
    <source>
        <dbReference type="EnsemblMetazoa" id="PPAI010692-PA"/>
    </source>
</evidence>
<reference evidence="9" key="1">
    <citation type="submission" date="2022-08" db="UniProtKB">
        <authorList>
            <consortium name="EnsemblMetazoa"/>
        </authorList>
    </citation>
    <scope>IDENTIFICATION</scope>
    <source>
        <strain evidence="9">Israel</strain>
    </source>
</reference>
<evidence type="ECO:0000313" key="10">
    <source>
        <dbReference type="Proteomes" id="UP000092462"/>
    </source>
</evidence>
<dbReference type="Gene3D" id="3.40.50.1820">
    <property type="entry name" value="alpha/beta hydrolase"/>
    <property type="match status" value="1"/>
</dbReference>
<dbReference type="PANTHER" id="PTHR13390:SF0">
    <property type="entry name" value="LIPID DROPLET-ASSOCIATED HYDROLASE"/>
    <property type="match status" value="1"/>
</dbReference>
<dbReference type="InterPro" id="IPR019363">
    <property type="entry name" value="LDAH"/>
</dbReference>
<dbReference type="InterPro" id="IPR029058">
    <property type="entry name" value="AB_hydrolase_fold"/>
</dbReference>
<dbReference type="PANTHER" id="PTHR13390">
    <property type="entry name" value="LIPASE"/>
    <property type="match status" value="1"/>
</dbReference>
<evidence type="ECO:0000256" key="4">
    <source>
        <dbReference type="ARBA" id="ARBA00022677"/>
    </source>
</evidence>
<keyword evidence="4" id="KW-0551">Lipid droplet</keyword>
<evidence type="ECO:0000256" key="8">
    <source>
        <dbReference type="ARBA" id="ARBA00049527"/>
    </source>
</evidence>
<dbReference type="GO" id="GO:0019915">
    <property type="term" value="P:lipid storage"/>
    <property type="evidence" value="ECO:0007669"/>
    <property type="project" value="InterPro"/>
</dbReference>
<proteinExistence type="inferred from homology"/>
<dbReference type="Pfam" id="PF10230">
    <property type="entry name" value="LIDHydrolase"/>
    <property type="match status" value="1"/>
</dbReference>
<evidence type="ECO:0000256" key="6">
    <source>
        <dbReference type="ARBA" id="ARBA00031924"/>
    </source>
</evidence>
<dbReference type="GO" id="GO:0005811">
    <property type="term" value="C:lipid droplet"/>
    <property type="evidence" value="ECO:0007669"/>
    <property type="project" value="UniProtKB-SubCell"/>
</dbReference>
<dbReference type="Proteomes" id="UP000092462">
    <property type="component" value="Unassembled WGS sequence"/>
</dbReference>
<dbReference type="VEuPathDB" id="VectorBase:PPAPM1_011587"/>
<comment type="similarity">
    <text evidence="2">Belongs to the AB hydrolase superfamily. LDAH family.</text>
</comment>
<name>A0A1B0DQA2_PHLPP</name>
<organism evidence="9 10">
    <name type="scientific">Phlebotomus papatasi</name>
    <name type="common">Sandfly</name>
    <dbReference type="NCBI Taxonomy" id="29031"/>
    <lineage>
        <taxon>Eukaryota</taxon>
        <taxon>Metazoa</taxon>
        <taxon>Ecdysozoa</taxon>
        <taxon>Arthropoda</taxon>
        <taxon>Hexapoda</taxon>
        <taxon>Insecta</taxon>
        <taxon>Pterygota</taxon>
        <taxon>Neoptera</taxon>
        <taxon>Endopterygota</taxon>
        <taxon>Diptera</taxon>
        <taxon>Nematocera</taxon>
        <taxon>Psychodoidea</taxon>
        <taxon>Psychodidae</taxon>
        <taxon>Phlebotomus</taxon>
        <taxon>Phlebotomus</taxon>
    </lineage>
</organism>
<dbReference type="EnsemblMetazoa" id="PPAI010692-RA">
    <property type="protein sequence ID" value="PPAI010692-PA"/>
    <property type="gene ID" value="PPAI010692"/>
</dbReference>
<dbReference type="AlphaFoldDB" id="A0A1B0DQA2"/>
<accession>A0A1B0DQA2</accession>
<keyword evidence="5" id="KW-0378">Hydrolase</keyword>
<evidence type="ECO:0000256" key="5">
    <source>
        <dbReference type="ARBA" id="ARBA00022801"/>
    </source>
</evidence>
<dbReference type="SUPFAM" id="SSF53474">
    <property type="entry name" value="alpha/beta-Hydrolases"/>
    <property type="match status" value="1"/>
</dbReference>
<protein>
    <recommendedName>
        <fullName evidence="3">Lipid droplet-associated hydrolase</fullName>
        <ecNumber evidence="7">3.1.1.13</ecNumber>
    </recommendedName>
    <alternativeName>
        <fullName evidence="6">Lipid droplet-associated serine hydrolase</fullName>
    </alternativeName>
</protein>
<evidence type="ECO:0000256" key="1">
    <source>
        <dbReference type="ARBA" id="ARBA00004502"/>
    </source>
</evidence>
<dbReference type="VEuPathDB" id="VectorBase:PPAI010692"/>
<evidence type="ECO:0000256" key="2">
    <source>
        <dbReference type="ARBA" id="ARBA00008300"/>
    </source>
</evidence>
<dbReference type="GO" id="GO:0004771">
    <property type="term" value="F:sterol ester esterase activity"/>
    <property type="evidence" value="ECO:0007669"/>
    <property type="project" value="UniProtKB-EC"/>
</dbReference>
<comment type="subcellular location">
    <subcellularLocation>
        <location evidence="1">Lipid droplet</location>
    </subcellularLocation>
</comment>
<keyword evidence="10" id="KW-1185">Reference proteome</keyword>
<evidence type="ECO:0000256" key="7">
    <source>
        <dbReference type="ARBA" id="ARBA00039150"/>
    </source>
</evidence>
<evidence type="ECO:0000256" key="3">
    <source>
        <dbReference type="ARBA" id="ARBA00019242"/>
    </source>
</evidence>